<evidence type="ECO:0000256" key="1">
    <source>
        <dbReference type="SAM" id="MobiDB-lite"/>
    </source>
</evidence>
<dbReference type="Proteomes" id="UP000203971">
    <property type="component" value="Segment"/>
</dbReference>
<name>A0A140XG20_9CAUD</name>
<evidence type="ECO:0000313" key="3">
    <source>
        <dbReference type="Proteomes" id="UP000203971"/>
    </source>
</evidence>
<dbReference type="GeneID" id="29124950"/>
<protein>
    <submittedName>
        <fullName evidence="2">Terminase small subunit</fullName>
    </submittedName>
</protein>
<dbReference type="SMR" id="A0A140XG20"/>
<proteinExistence type="predicted"/>
<evidence type="ECO:0000313" key="2">
    <source>
        <dbReference type="EMBL" id="AIT13790.1"/>
    </source>
</evidence>
<gene>
    <name evidence="2" type="ORF">BP12C_65</name>
</gene>
<reference evidence="3" key="1">
    <citation type="submission" date="2014-08" db="EMBL/GenBank/DDBJ databases">
        <authorList>
            <person name="Mandeville R."/>
        </authorList>
    </citation>
    <scope>NUCLEOTIDE SEQUENCE [LARGE SCALE GENOMIC DNA]</scope>
</reference>
<dbReference type="RefSeq" id="YP_009300940.1">
    <property type="nucleotide sequence ID" value="NC_031228.1"/>
</dbReference>
<feature type="region of interest" description="Disordered" evidence="1">
    <location>
        <begin position="1"/>
        <end position="20"/>
    </location>
</feature>
<dbReference type="KEGG" id="vg:29124950"/>
<organism evidence="2 3">
    <name type="scientific">Salmonella phage BP12C</name>
    <dbReference type="NCBI Taxonomy" id="1543203"/>
    <lineage>
        <taxon>Viruses</taxon>
        <taxon>Duplodnaviria</taxon>
        <taxon>Heunggongvirae</taxon>
        <taxon>Uroviricota</taxon>
        <taxon>Caudoviricetes</taxon>
        <taxon>Casjensviridae</taxon>
        <taxon>Chivirus</taxon>
        <taxon>Chivirus BP12C</taxon>
        <taxon>Salmonella virus BP12C</taxon>
    </lineage>
</organism>
<sequence length="189" mass="21462">MTKSNAPLATRNRRSNAPDADTEAMIFQGCNITQLAKLFRMERRDITPKIMDVPPVGERGGYPIYAVHEVAPYLVKPLYDVETYLRRMNFKDLPKELSKEFWAGQRAKQDFDIKAGNLWETEKVIEHFGEAVKVLRMSMLLIPDTLARQAGLSEPQRQVITSSIDAMLNDLSSALIDKFNGDEVDDDEV</sequence>
<dbReference type="EMBL" id="KM366098">
    <property type="protein sequence ID" value="AIT13790.1"/>
    <property type="molecule type" value="Genomic_DNA"/>
</dbReference>
<dbReference type="OrthoDB" id="8916at10239"/>
<accession>A0A140XG20</accession>
<keyword evidence="3" id="KW-1185">Reference proteome</keyword>